<accession>A0A284RTB6</accession>
<proteinExistence type="predicted"/>
<keyword evidence="2" id="KW-1185">Reference proteome</keyword>
<evidence type="ECO:0000313" key="1">
    <source>
        <dbReference type="EMBL" id="SJL11988.1"/>
    </source>
</evidence>
<dbReference type="Proteomes" id="UP000219338">
    <property type="component" value="Unassembled WGS sequence"/>
</dbReference>
<reference evidence="2" key="1">
    <citation type="journal article" date="2017" name="Nat. Ecol. Evol.">
        <title>Genome expansion and lineage-specific genetic innovations in the forest pathogenic fungi Armillaria.</title>
        <authorList>
            <person name="Sipos G."/>
            <person name="Prasanna A.N."/>
            <person name="Walter M.C."/>
            <person name="O'Connor E."/>
            <person name="Balint B."/>
            <person name="Krizsan K."/>
            <person name="Kiss B."/>
            <person name="Hess J."/>
            <person name="Varga T."/>
            <person name="Slot J."/>
            <person name="Riley R."/>
            <person name="Boka B."/>
            <person name="Rigling D."/>
            <person name="Barry K."/>
            <person name="Lee J."/>
            <person name="Mihaltcheva S."/>
            <person name="LaButti K."/>
            <person name="Lipzen A."/>
            <person name="Waldron R."/>
            <person name="Moloney N.M."/>
            <person name="Sperisen C."/>
            <person name="Kredics L."/>
            <person name="Vagvoelgyi C."/>
            <person name="Patrignani A."/>
            <person name="Fitzpatrick D."/>
            <person name="Nagy I."/>
            <person name="Doyle S."/>
            <person name="Anderson J.B."/>
            <person name="Grigoriev I.V."/>
            <person name="Gueldener U."/>
            <person name="Muensterkoetter M."/>
            <person name="Nagy L.G."/>
        </authorList>
    </citation>
    <scope>NUCLEOTIDE SEQUENCE [LARGE SCALE GENOMIC DNA]</scope>
    <source>
        <strain evidence="2">C18/9</strain>
    </source>
</reference>
<protein>
    <submittedName>
        <fullName evidence="1">Uncharacterized protein</fullName>
    </submittedName>
</protein>
<dbReference type="EMBL" id="FUEG01000015">
    <property type="protein sequence ID" value="SJL11988.1"/>
    <property type="molecule type" value="Genomic_DNA"/>
</dbReference>
<gene>
    <name evidence="1" type="ORF">ARMOST_15402</name>
</gene>
<organism evidence="1 2">
    <name type="scientific">Armillaria ostoyae</name>
    <name type="common">Armillaria root rot fungus</name>
    <dbReference type="NCBI Taxonomy" id="47428"/>
    <lineage>
        <taxon>Eukaryota</taxon>
        <taxon>Fungi</taxon>
        <taxon>Dikarya</taxon>
        <taxon>Basidiomycota</taxon>
        <taxon>Agaricomycotina</taxon>
        <taxon>Agaricomycetes</taxon>
        <taxon>Agaricomycetidae</taxon>
        <taxon>Agaricales</taxon>
        <taxon>Marasmiineae</taxon>
        <taxon>Physalacriaceae</taxon>
        <taxon>Armillaria</taxon>
    </lineage>
</organism>
<dbReference type="OrthoDB" id="10582194at2759"/>
<sequence length="144" mass="16350">MQGCICLHLSEYRRYLGFVLLYMFPAHNHDDGMPLRPYLRRTPKHGSPVLVFSGANFLSDENSRYDSRRHTSIIKFCRNSLFPITCSLDDSVFLPSRTAFNVFRSGRNNRLAENPSVQRLAGGRASSCISATSLDLARYCNPNQ</sequence>
<dbReference type="AlphaFoldDB" id="A0A284RTB6"/>
<evidence type="ECO:0000313" key="2">
    <source>
        <dbReference type="Proteomes" id="UP000219338"/>
    </source>
</evidence>
<name>A0A284RTB6_ARMOS</name>